<name>A0A8S1PS05_PARPR</name>
<keyword evidence="1" id="KW-0472">Membrane</keyword>
<dbReference type="OMA" id="KDICYIK"/>
<gene>
    <name evidence="3" type="ORF">PPRIM_AZ9-3.1.T1280102</name>
</gene>
<accession>A0A8S1PS05</accession>
<keyword evidence="1" id="KW-1133">Transmembrane helix</keyword>
<dbReference type="GO" id="GO:0005249">
    <property type="term" value="F:voltage-gated potassium channel activity"/>
    <property type="evidence" value="ECO:0007669"/>
    <property type="project" value="TreeGrafter"/>
</dbReference>
<dbReference type="AlphaFoldDB" id="A0A8S1PS05"/>
<proteinExistence type="predicted"/>
<dbReference type="PROSITE" id="PS50042">
    <property type="entry name" value="CNMP_BINDING_3"/>
    <property type="match status" value="1"/>
</dbReference>
<feature type="transmembrane region" description="Helical" evidence="1">
    <location>
        <begin position="191"/>
        <end position="214"/>
    </location>
</feature>
<dbReference type="InterPro" id="IPR050818">
    <property type="entry name" value="KCNH_animal-type"/>
</dbReference>
<evidence type="ECO:0000259" key="2">
    <source>
        <dbReference type="PROSITE" id="PS50042"/>
    </source>
</evidence>
<dbReference type="GO" id="GO:0042391">
    <property type="term" value="P:regulation of membrane potential"/>
    <property type="evidence" value="ECO:0007669"/>
    <property type="project" value="TreeGrafter"/>
</dbReference>
<keyword evidence="4" id="KW-1185">Reference proteome</keyword>
<evidence type="ECO:0000313" key="4">
    <source>
        <dbReference type="Proteomes" id="UP000688137"/>
    </source>
</evidence>
<dbReference type="InterPro" id="IPR000595">
    <property type="entry name" value="cNMP-bd_dom"/>
</dbReference>
<dbReference type="EMBL" id="CAJJDM010000131">
    <property type="protein sequence ID" value="CAD8105774.1"/>
    <property type="molecule type" value="Genomic_DNA"/>
</dbReference>
<reference evidence="3" key="1">
    <citation type="submission" date="2021-01" db="EMBL/GenBank/DDBJ databases">
        <authorList>
            <consortium name="Genoscope - CEA"/>
            <person name="William W."/>
        </authorList>
    </citation>
    <scope>NUCLEOTIDE SEQUENCE</scope>
</reference>
<protein>
    <recommendedName>
        <fullName evidence="2">Cyclic nucleotide-binding domain-containing protein</fullName>
    </recommendedName>
</protein>
<dbReference type="GO" id="GO:0005886">
    <property type="term" value="C:plasma membrane"/>
    <property type="evidence" value="ECO:0007669"/>
    <property type="project" value="TreeGrafter"/>
</dbReference>
<feature type="transmembrane region" description="Helical" evidence="1">
    <location>
        <begin position="268"/>
        <end position="285"/>
    </location>
</feature>
<organism evidence="3 4">
    <name type="scientific">Paramecium primaurelia</name>
    <dbReference type="NCBI Taxonomy" id="5886"/>
    <lineage>
        <taxon>Eukaryota</taxon>
        <taxon>Sar</taxon>
        <taxon>Alveolata</taxon>
        <taxon>Ciliophora</taxon>
        <taxon>Intramacronucleata</taxon>
        <taxon>Oligohymenophorea</taxon>
        <taxon>Peniculida</taxon>
        <taxon>Parameciidae</taxon>
        <taxon>Paramecium</taxon>
    </lineage>
</organism>
<dbReference type="InterPro" id="IPR013099">
    <property type="entry name" value="K_chnl_dom"/>
</dbReference>
<feature type="transmembrane region" description="Helical" evidence="1">
    <location>
        <begin position="226"/>
        <end position="248"/>
    </location>
</feature>
<dbReference type="Pfam" id="PF07885">
    <property type="entry name" value="Ion_trans_2"/>
    <property type="match status" value="1"/>
</dbReference>
<evidence type="ECO:0000256" key="1">
    <source>
        <dbReference type="SAM" id="Phobius"/>
    </source>
</evidence>
<feature type="transmembrane region" description="Helical" evidence="1">
    <location>
        <begin position="340"/>
        <end position="358"/>
    </location>
</feature>
<evidence type="ECO:0000313" key="3">
    <source>
        <dbReference type="EMBL" id="CAD8105774.1"/>
    </source>
</evidence>
<feature type="domain" description="Cyclic nucleotide-binding" evidence="2">
    <location>
        <begin position="554"/>
        <end position="645"/>
    </location>
</feature>
<keyword evidence="1" id="KW-0812">Transmembrane</keyword>
<dbReference type="PANTHER" id="PTHR10217">
    <property type="entry name" value="VOLTAGE AND LIGAND GATED POTASSIUM CHANNEL"/>
    <property type="match status" value="1"/>
</dbReference>
<dbReference type="Proteomes" id="UP000688137">
    <property type="component" value="Unassembled WGS sequence"/>
</dbReference>
<dbReference type="CDD" id="cd00038">
    <property type="entry name" value="CAP_ED"/>
    <property type="match status" value="1"/>
</dbReference>
<comment type="caution">
    <text evidence="3">The sequence shown here is derived from an EMBL/GenBank/DDBJ whole genome shotgun (WGS) entry which is preliminary data.</text>
</comment>
<dbReference type="Pfam" id="PF00027">
    <property type="entry name" value="cNMP_binding"/>
    <property type="match status" value="1"/>
</dbReference>
<sequence length="993" mass="118229">MLKNRPILCTEEPLDEDQIFIQSYQVEQEVPNVSVSISEVSQSQEDSKKVFEIPQVLIEHHEQEKLKEEEFRRKLEPKKGFAKLVQLLHIRQFIHQILAKRRLIFKITKYHLQVINDKASSLDDVGFRKYGITIKPLIQSLQENTQAHLGNQQRKQLLMQRTKIFIGSQMQRFYGLIQKIPLIKPDSKMKVVWDSILFICRFYLLFTIPIDLAWPSIQLLFYTLEVPTVICITLLIMDFFVCLFQSYYNQGQLVTDRMSILKHQIGKAYGFEMIANILLIIFYNISNQYDYGFNVFENPYYIFLFLQFVQYKNISQLRQQLEDALNLSREAASLVELSKLFFLLFFVIHVFACLWFWVGLYSETYLGISWLEAKSVLDKSFADQYLYSFYYSTVTMFTVGYGDITPQTNPEMIVSVIFMSVCSVQLSYSVSTVSSIIEQISGFKEEKKRKFNIINNYMQSKNISYELQFQIREYLNYFWTMKRNEESNEEKEIIEELSSRLKQRLIFEANSRILYNSPFFKENFSLNFKKDLVSKITSITIAPENVLDYTKQSQDEHSLSIFFIEQGQIEVFIENEQLSELSRVYKLKEGESFGFLSFITGNPSVEKYKTIGFTKLLIITRKDFLDVIKDYPDDYEIFYSFFEELTFNSESELLTMECFSCKSKTHKAVSCPLLHFKPDREKVIKSAQFSWEQQRDNKIKRKDICYIKAILGQSILNDVAKQVQSDNQQLTYLYEEFDEEKSVTPKVQFIENSDEKSNLKSNNNNNNDQNIQVFDFKEESFKPPNKQKKQLLRKKQTLQDIGDIMQYNKKQKEAKEKFRSIVKKVNLMNDFVEKQVEDSQQKLKSQYREYLKIIQYRKSRIQHIRNIYSNKTIHELEFFELKLKMLLSKEFDINLDVQKSYKYFKPKENLYQVLSRTKISMLSNTNEMQIFLQQKSQQLIKYLFYPYLYIQKYVFKYRQSDNFGETKKKQLFKRNNRISLAFIMQQHSSIRKP</sequence>
<dbReference type="PANTHER" id="PTHR10217:SF435">
    <property type="entry name" value="POTASSIUM VOLTAGE-GATED CHANNEL PROTEIN EAG"/>
    <property type="match status" value="1"/>
</dbReference>